<name>A0A1I5B1P3_9FLAO</name>
<reference evidence="1 2" key="1">
    <citation type="submission" date="2016-10" db="EMBL/GenBank/DDBJ databases">
        <authorList>
            <person name="de Groot N.N."/>
        </authorList>
    </citation>
    <scope>NUCLEOTIDE SEQUENCE [LARGE SCALE GENOMIC DNA]</scope>
    <source>
        <strain evidence="1 2">DSM 17794</strain>
    </source>
</reference>
<evidence type="ECO:0000313" key="1">
    <source>
        <dbReference type="EMBL" id="SFN68540.1"/>
    </source>
</evidence>
<evidence type="ECO:0000313" key="2">
    <source>
        <dbReference type="Proteomes" id="UP000199153"/>
    </source>
</evidence>
<proteinExistence type="predicted"/>
<dbReference type="AlphaFoldDB" id="A0A1I5B1P3"/>
<dbReference type="EMBL" id="FOVL01000012">
    <property type="protein sequence ID" value="SFN68540.1"/>
    <property type="molecule type" value="Genomic_DNA"/>
</dbReference>
<dbReference type="Proteomes" id="UP000199153">
    <property type="component" value="Unassembled WGS sequence"/>
</dbReference>
<dbReference type="STRING" id="287099.SAMN05660413_02159"/>
<accession>A0A1I5B1P3</accession>
<gene>
    <name evidence="1" type="ORF">SAMN05660413_02159</name>
</gene>
<keyword evidence="2" id="KW-1185">Reference proteome</keyword>
<organism evidence="1 2">
    <name type="scientific">Salegentibacter flavus</name>
    <dbReference type="NCBI Taxonomy" id="287099"/>
    <lineage>
        <taxon>Bacteria</taxon>
        <taxon>Pseudomonadati</taxon>
        <taxon>Bacteroidota</taxon>
        <taxon>Flavobacteriia</taxon>
        <taxon>Flavobacteriales</taxon>
        <taxon>Flavobacteriaceae</taxon>
        <taxon>Salegentibacter</taxon>
    </lineage>
</organism>
<sequence>MYNLLLKKEFVDFFNSKEFEDMLIKVARDDVRSYKNDNAWLAYHPSKALIFSDSNKLLIELKKAYKDEFQNLVYGKFPDEKELFLTLNNIRNRLLTIKWDVEVK</sequence>
<protein>
    <submittedName>
        <fullName evidence="1">Uncharacterized protein</fullName>
    </submittedName>
</protein>